<dbReference type="RefSeq" id="WP_067966878.1">
    <property type="nucleotide sequence ID" value="NZ_CP015005.1"/>
</dbReference>
<dbReference type="InterPro" id="IPR000305">
    <property type="entry name" value="GIY-YIG_endonuc"/>
</dbReference>
<dbReference type="CDD" id="cd10448">
    <property type="entry name" value="GIY-YIG_unchar_3"/>
    <property type="match status" value="1"/>
</dbReference>
<organism evidence="3 5">
    <name type="scientific">Aminobacter aminovorans</name>
    <name type="common">Chelatobacter heintzii</name>
    <dbReference type="NCBI Taxonomy" id="83263"/>
    <lineage>
        <taxon>Bacteria</taxon>
        <taxon>Pseudomonadati</taxon>
        <taxon>Pseudomonadota</taxon>
        <taxon>Alphaproteobacteria</taxon>
        <taxon>Hyphomicrobiales</taxon>
        <taxon>Phyllobacteriaceae</taxon>
        <taxon>Aminobacter</taxon>
    </lineage>
</organism>
<accession>A0AAC9FEA2</accession>
<evidence type="ECO:0000313" key="5">
    <source>
        <dbReference type="Proteomes" id="UP000075755"/>
    </source>
</evidence>
<feature type="domain" description="GIY-YIG" evidence="2">
    <location>
        <begin position="1"/>
        <end position="78"/>
    </location>
</feature>
<dbReference type="Gene3D" id="3.40.1440.10">
    <property type="entry name" value="GIY-YIG endonuclease"/>
    <property type="match status" value="1"/>
</dbReference>
<sequence length="95" mass="11332">MSGYVYILASRKNGTLYTGVTSNLEQRVWEHREEITGGFTKKYGVKRLVWYRDYQDIGDAIVDEKRIKRWRRKWKLELIEAMNPGWADLYETLNG</sequence>
<reference evidence="3 5" key="1">
    <citation type="submission" date="2016-03" db="EMBL/GenBank/DDBJ databases">
        <title>Complete genome of Aminobacter aminovorans KCTC 2477.</title>
        <authorList>
            <person name="Kim K.M."/>
        </authorList>
    </citation>
    <scope>NUCLEOTIDE SEQUENCE [LARGE SCALE GENOMIC DNA]</scope>
    <source>
        <strain evidence="3 5">KCTC 2477</strain>
    </source>
</reference>
<gene>
    <name evidence="3" type="ORF">AA2016_4637</name>
    <name evidence="4" type="ORF">FHS67_001624</name>
</gene>
<dbReference type="KEGG" id="aak:AA2016_4637"/>
<keyword evidence="3" id="KW-0540">Nuclease</keyword>
<dbReference type="GO" id="GO:0004519">
    <property type="term" value="F:endonuclease activity"/>
    <property type="evidence" value="ECO:0007669"/>
    <property type="project" value="UniProtKB-KW"/>
</dbReference>
<evidence type="ECO:0000313" key="6">
    <source>
        <dbReference type="Proteomes" id="UP000577697"/>
    </source>
</evidence>
<keyword evidence="3" id="KW-0255">Endonuclease</keyword>
<dbReference type="SUPFAM" id="SSF82771">
    <property type="entry name" value="GIY-YIG endonuclease"/>
    <property type="match status" value="1"/>
</dbReference>
<dbReference type="PANTHER" id="PTHR34477">
    <property type="entry name" value="UPF0213 PROTEIN YHBQ"/>
    <property type="match status" value="1"/>
</dbReference>
<name>A0AAC9FEA2_AMIAI</name>
<evidence type="ECO:0000256" key="1">
    <source>
        <dbReference type="ARBA" id="ARBA00007435"/>
    </source>
</evidence>
<dbReference type="Proteomes" id="UP000577697">
    <property type="component" value="Unassembled WGS sequence"/>
</dbReference>
<evidence type="ECO:0000313" key="4">
    <source>
        <dbReference type="EMBL" id="MBB3705312.1"/>
    </source>
</evidence>
<keyword evidence="3" id="KW-0378">Hydrolase</keyword>
<comment type="similarity">
    <text evidence="1">Belongs to the UPF0213 family.</text>
</comment>
<dbReference type="PROSITE" id="PS50164">
    <property type="entry name" value="GIY_YIG"/>
    <property type="match status" value="1"/>
</dbReference>
<dbReference type="EMBL" id="CP015005">
    <property type="protein sequence ID" value="AMS43547.1"/>
    <property type="molecule type" value="Genomic_DNA"/>
</dbReference>
<dbReference type="Proteomes" id="UP000075755">
    <property type="component" value="Chromosome"/>
</dbReference>
<keyword evidence="6" id="KW-1185">Reference proteome</keyword>
<protein>
    <submittedName>
        <fullName evidence="3 4">Endonuclease</fullName>
    </submittedName>
</protein>
<reference evidence="4 6" key="2">
    <citation type="submission" date="2020-08" db="EMBL/GenBank/DDBJ databases">
        <title>Genomic Encyclopedia of Type Strains, Phase IV (KMG-IV): sequencing the most valuable type-strain genomes for metagenomic binning, comparative biology and taxonomic classification.</title>
        <authorList>
            <person name="Goeker M."/>
        </authorList>
    </citation>
    <scope>NUCLEOTIDE SEQUENCE [LARGE SCALE GENOMIC DNA]</scope>
    <source>
        <strain evidence="4 6">DSM 10368</strain>
    </source>
</reference>
<proteinExistence type="inferred from homology"/>
<dbReference type="AlphaFoldDB" id="A0AAC9FEA2"/>
<dbReference type="PANTHER" id="PTHR34477:SF5">
    <property type="entry name" value="BSL5627 PROTEIN"/>
    <property type="match status" value="1"/>
</dbReference>
<dbReference type="EMBL" id="JACICB010000005">
    <property type="protein sequence ID" value="MBB3705312.1"/>
    <property type="molecule type" value="Genomic_DNA"/>
</dbReference>
<evidence type="ECO:0000313" key="3">
    <source>
        <dbReference type="EMBL" id="AMS43547.1"/>
    </source>
</evidence>
<dbReference type="InterPro" id="IPR050190">
    <property type="entry name" value="UPF0213_domain"/>
</dbReference>
<dbReference type="Pfam" id="PF01541">
    <property type="entry name" value="GIY-YIG"/>
    <property type="match status" value="1"/>
</dbReference>
<dbReference type="InterPro" id="IPR035901">
    <property type="entry name" value="GIY-YIG_endonuc_sf"/>
</dbReference>
<evidence type="ECO:0000259" key="2">
    <source>
        <dbReference type="PROSITE" id="PS50164"/>
    </source>
</evidence>